<dbReference type="AlphaFoldDB" id="A0A4Z0MFZ6"/>
<evidence type="ECO:0008006" key="5">
    <source>
        <dbReference type="Google" id="ProtNLM"/>
    </source>
</evidence>
<comment type="caution">
    <text evidence="3">The sequence shown here is derived from an EMBL/GenBank/DDBJ whole genome shotgun (WGS) entry which is preliminary data.</text>
</comment>
<evidence type="ECO:0000313" key="4">
    <source>
        <dbReference type="Proteomes" id="UP000298284"/>
    </source>
</evidence>
<evidence type="ECO:0000256" key="2">
    <source>
        <dbReference type="SAM" id="SignalP"/>
    </source>
</evidence>
<dbReference type="Proteomes" id="UP000298284">
    <property type="component" value="Unassembled WGS sequence"/>
</dbReference>
<dbReference type="RefSeq" id="WP_135532259.1">
    <property type="nucleotide sequence ID" value="NZ_SRKZ01000006.1"/>
</dbReference>
<accession>A0A4Z0MFZ6</accession>
<organism evidence="3 4">
    <name type="scientific">Hymenobacter wooponensis</name>
    <dbReference type="NCBI Taxonomy" id="1525360"/>
    <lineage>
        <taxon>Bacteria</taxon>
        <taxon>Pseudomonadati</taxon>
        <taxon>Bacteroidota</taxon>
        <taxon>Cytophagia</taxon>
        <taxon>Cytophagales</taxon>
        <taxon>Hymenobacteraceae</taxon>
        <taxon>Hymenobacter</taxon>
    </lineage>
</organism>
<name>A0A4Z0MFZ6_9BACT</name>
<dbReference type="OrthoDB" id="713689at2"/>
<feature type="region of interest" description="Disordered" evidence="1">
    <location>
        <begin position="167"/>
        <end position="190"/>
    </location>
</feature>
<reference evidence="3 4" key="1">
    <citation type="submission" date="2019-04" db="EMBL/GenBank/DDBJ databases">
        <authorList>
            <person name="Feng G."/>
            <person name="Zhang J."/>
            <person name="Zhu H."/>
        </authorList>
    </citation>
    <scope>NUCLEOTIDE SEQUENCE [LARGE SCALE GENOMIC DNA]</scope>
    <source>
        <strain evidence="3 4">JCM 19491</strain>
    </source>
</reference>
<evidence type="ECO:0000256" key="1">
    <source>
        <dbReference type="SAM" id="MobiDB-lite"/>
    </source>
</evidence>
<dbReference type="EMBL" id="SRKZ01000006">
    <property type="protein sequence ID" value="TGD78399.1"/>
    <property type="molecule type" value="Genomic_DNA"/>
</dbReference>
<proteinExistence type="predicted"/>
<evidence type="ECO:0000313" key="3">
    <source>
        <dbReference type="EMBL" id="TGD78399.1"/>
    </source>
</evidence>
<keyword evidence="4" id="KW-1185">Reference proteome</keyword>
<feature type="chain" id="PRO_5021213691" description="Type 1 periplasmic binding fold superfamily protein" evidence="2">
    <location>
        <begin position="23"/>
        <end position="190"/>
    </location>
</feature>
<sequence>MQNPVFLRPTLLALLASATVFSACKKDNDDPTPDEDNEQITTVTYTLTPQGGGTPLSIQYRDPDGDGGQPGVITPATLVLAPNTTYTGTLALLDETKTPAENTTAEILEKGDEHLFVFTPSNVNLTVTATDKDKNNLPIGLATQAVTGAANASGTTGSLKVVLRHQPNSKNGTATPGSTDVEVDFPTAVR</sequence>
<feature type="signal peptide" evidence="2">
    <location>
        <begin position="1"/>
        <end position="22"/>
    </location>
</feature>
<feature type="compositionally biased region" description="Polar residues" evidence="1">
    <location>
        <begin position="167"/>
        <end position="178"/>
    </location>
</feature>
<protein>
    <recommendedName>
        <fullName evidence="5">Type 1 periplasmic binding fold superfamily protein</fullName>
    </recommendedName>
</protein>
<keyword evidence="2" id="KW-0732">Signal</keyword>
<gene>
    <name evidence="3" type="ORF">EU557_20040</name>
</gene>